<dbReference type="EMBL" id="DYVY01000073">
    <property type="protein sequence ID" value="HJF94090.1"/>
    <property type="molecule type" value="Genomic_DNA"/>
</dbReference>
<dbReference type="CDD" id="cd00555">
    <property type="entry name" value="Maf"/>
    <property type="match status" value="1"/>
</dbReference>
<comment type="catalytic activity">
    <reaction evidence="3">
        <text>dTTP + H2O = dTMP + diphosphate + H(+)</text>
        <dbReference type="Rhea" id="RHEA:28534"/>
        <dbReference type="ChEBI" id="CHEBI:15377"/>
        <dbReference type="ChEBI" id="CHEBI:15378"/>
        <dbReference type="ChEBI" id="CHEBI:33019"/>
        <dbReference type="ChEBI" id="CHEBI:37568"/>
        <dbReference type="ChEBI" id="CHEBI:63528"/>
        <dbReference type="EC" id="3.6.1.9"/>
    </reaction>
</comment>
<evidence type="ECO:0000313" key="5">
    <source>
        <dbReference type="Proteomes" id="UP000769156"/>
    </source>
</evidence>
<gene>
    <name evidence="4" type="ORF">K8V82_04795</name>
</gene>
<evidence type="ECO:0000256" key="1">
    <source>
        <dbReference type="ARBA" id="ARBA00001968"/>
    </source>
</evidence>
<dbReference type="GO" id="GO:0047429">
    <property type="term" value="F:nucleoside triphosphate diphosphatase activity"/>
    <property type="evidence" value="ECO:0007669"/>
    <property type="project" value="UniProtKB-EC"/>
</dbReference>
<organism evidence="4 5">
    <name type="scientific">Lachnoclostridium phocaeense</name>
    <dbReference type="NCBI Taxonomy" id="1871021"/>
    <lineage>
        <taxon>Bacteria</taxon>
        <taxon>Bacillati</taxon>
        <taxon>Bacillota</taxon>
        <taxon>Clostridia</taxon>
        <taxon>Lachnospirales</taxon>
        <taxon>Lachnospiraceae</taxon>
    </lineage>
</organism>
<dbReference type="InterPro" id="IPR029001">
    <property type="entry name" value="ITPase-like_fam"/>
</dbReference>
<dbReference type="PIRSF" id="PIRSF006305">
    <property type="entry name" value="Maf"/>
    <property type="match status" value="1"/>
</dbReference>
<comment type="catalytic activity">
    <reaction evidence="3">
        <text>UTP + H2O = UMP + diphosphate + H(+)</text>
        <dbReference type="Rhea" id="RHEA:29395"/>
        <dbReference type="ChEBI" id="CHEBI:15377"/>
        <dbReference type="ChEBI" id="CHEBI:15378"/>
        <dbReference type="ChEBI" id="CHEBI:33019"/>
        <dbReference type="ChEBI" id="CHEBI:46398"/>
        <dbReference type="ChEBI" id="CHEBI:57865"/>
        <dbReference type="EC" id="3.6.1.9"/>
    </reaction>
</comment>
<evidence type="ECO:0000313" key="4">
    <source>
        <dbReference type="EMBL" id="HJF94090.1"/>
    </source>
</evidence>
<feature type="site" description="Important for substrate specificity" evidence="3">
    <location>
        <position position="73"/>
    </location>
</feature>
<comment type="caution">
    <text evidence="4">The sequence shown here is derived from an EMBL/GenBank/DDBJ whole genome shotgun (WGS) entry which is preliminary data.</text>
</comment>
<feature type="active site" description="Proton acceptor" evidence="3">
    <location>
        <position position="72"/>
    </location>
</feature>
<name>A0A921LDL7_9FIRM</name>
<reference evidence="4" key="1">
    <citation type="journal article" date="2021" name="PeerJ">
        <title>Extensive microbial diversity within the chicken gut microbiome revealed by metagenomics and culture.</title>
        <authorList>
            <person name="Gilroy R."/>
            <person name="Ravi A."/>
            <person name="Getino M."/>
            <person name="Pursley I."/>
            <person name="Horton D.L."/>
            <person name="Alikhan N.F."/>
            <person name="Baker D."/>
            <person name="Gharbi K."/>
            <person name="Hall N."/>
            <person name="Watson M."/>
            <person name="Adriaenssens E.M."/>
            <person name="Foster-Nyarko E."/>
            <person name="Jarju S."/>
            <person name="Secka A."/>
            <person name="Antonio M."/>
            <person name="Oren A."/>
            <person name="Chaudhuri R.R."/>
            <person name="La Ragione R."/>
            <person name="Hildebrand F."/>
            <person name="Pallen M.J."/>
        </authorList>
    </citation>
    <scope>NUCLEOTIDE SEQUENCE</scope>
    <source>
        <strain evidence="4">ChiSjej5B23-16112</strain>
    </source>
</reference>
<comment type="caution">
    <text evidence="3">Lacks conserved residue(s) required for the propagation of feature annotation.</text>
</comment>
<accession>A0A921LDL7</accession>
<dbReference type="PANTHER" id="PTHR43213:SF5">
    <property type="entry name" value="BIFUNCTIONAL DTTP_UTP PYROPHOSPHATASE_METHYLTRANSFERASE PROTEIN-RELATED"/>
    <property type="match status" value="1"/>
</dbReference>
<dbReference type="EC" id="3.6.1.9" evidence="3"/>
<comment type="function">
    <text evidence="3">Nucleoside triphosphate pyrophosphatase that hydrolyzes dTTP and UTP. May have a dual role in cell division arrest and in preventing the incorporation of modified nucleotides into cellular nucleic acids.</text>
</comment>
<dbReference type="Gene3D" id="3.90.950.10">
    <property type="match status" value="1"/>
</dbReference>
<reference evidence="4" key="2">
    <citation type="submission" date="2021-09" db="EMBL/GenBank/DDBJ databases">
        <authorList>
            <person name="Gilroy R."/>
        </authorList>
    </citation>
    <scope>NUCLEOTIDE SEQUENCE</scope>
    <source>
        <strain evidence="4">ChiSjej5B23-16112</strain>
    </source>
</reference>
<proteinExistence type="inferred from homology"/>
<dbReference type="GO" id="GO:0009117">
    <property type="term" value="P:nucleotide metabolic process"/>
    <property type="evidence" value="ECO:0007669"/>
    <property type="project" value="UniProtKB-KW"/>
</dbReference>
<comment type="subcellular location">
    <subcellularLocation>
        <location evidence="3">Cytoplasm</location>
    </subcellularLocation>
</comment>
<dbReference type="Pfam" id="PF02545">
    <property type="entry name" value="Maf"/>
    <property type="match status" value="1"/>
</dbReference>
<dbReference type="AlphaFoldDB" id="A0A921LDL7"/>
<dbReference type="HAMAP" id="MF_00528">
    <property type="entry name" value="Maf"/>
    <property type="match status" value="1"/>
</dbReference>
<dbReference type="SUPFAM" id="SSF52972">
    <property type="entry name" value="ITPase-like"/>
    <property type="match status" value="1"/>
</dbReference>
<feature type="site" description="Important for substrate specificity" evidence="3">
    <location>
        <position position="159"/>
    </location>
</feature>
<dbReference type="NCBIfam" id="TIGR00172">
    <property type="entry name" value="maf"/>
    <property type="match status" value="1"/>
</dbReference>
<dbReference type="InterPro" id="IPR003697">
    <property type="entry name" value="Maf-like"/>
</dbReference>
<keyword evidence="3" id="KW-0546">Nucleotide metabolism</keyword>
<protein>
    <recommendedName>
        <fullName evidence="3">dTTP/UTP pyrophosphatase</fullName>
        <shortName evidence="3">dTTPase/UTPase</shortName>
        <ecNumber evidence="3">3.6.1.9</ecNumber>
    </recommendedName>
    <alternativeName>
        <fullName evidence="3">Nucleoside triphosphate pyrophosphatase</fullName>
    </alternativeName>
    <alternativeName>
        <fullName evidence="3">Nucleotide pyrophosphatase</fullName>
        <shortName evidence="3">Nucleotide PPase</shortName>
    </alternativeName>
</protein>
<dbReference type="PANTHER" id="PTHR43213">
    <property type="entry name" value="BIFUNCTIONAL DTTP/UTP PYROPHOSPHATASE/METHYLTRANSFERASE PROTEIN-RELATED"/>
    <property type="match status" value="1"/>
</dbReference>
<dbReference type="GO" id="GO:0005737">
    <property type="term" value="C:cytoplasm"/>
    <property type="evidence" value="ECO:0007669"/>
    <property type="project" value="UniProtKB-SubCell"/>
</dbReference>
<dbReference type="Proteomes" id="UP000769156">
    <property type="component" value="Unassembled WGS sequence"/>
</dbReference>
<evidence type="ECO:0000256" key="3">
    <source>
        <dbReference type="HAMAP-Rule" id="MF_00528"/>
    </source>
</evidence>
<sequence length="194" mass="21518">MKYILASASPRRKELLAQAGFTFDVCPSGAEERIEGESPAKIVEGLAALKARDIFDKSLGSMTEDFTVIGADTVVAYQGEILGKPTDQEEALAMLSMLADRTHQVYTGVCLIQMKGEKKYTRTFHVCTQVTFYPVSREELLSYIRTGDPMDKAGSYGIQGPFAVHIKEIQGDYNNVVGLPIAKLYHELREMEEI</sequence>
<keyword evidence="2 3" id="KW-0378">Hydrolase</keyword>
<comment type="similarity">
    <text evidence="3">Belongs to the Maf family. YhdE subfamily.</text>
</comment>
<evidence type="ECO:0000256" key="2">
    <source>
        <dbReference type="ARBA" id="ARBA00022801"/>
    </source>
</evidence>
<keyword evidence="3" id="KW-0963">Cytoplasm</keyword>
<comment type="cofactor">
    <cofactor evidence="1 3">
        <name>a divalent metal cation</name>
        <dbReference type="ChEBI" id="CHEBI:60240"/>
    </cofactor>
</comment>
<dbReference type="RefSeq" id="WP_226394005.1">
    <property type="nucleotide sequence ID" value="NZ_CALKQL010000032.1"/>
</dbReference>
<feature type="site" description="Important for substrate specificity" evidence="3">
    <location>
        <position position="11"/>
    </location>
</feature>